<dbReference type="InterPro" id="IPR013268">
    <property type="entry name" value="UTP16"/>
</dbReference>
<dbReference type="Pfam" id="PF08297">
    <property type="entry name" value="U3_snoRNA_assoc"/>
    <property type="match status" value="1"/>
</dbReference>
<dbReference type="STRING" id="1159556.A0A063BZC1"/>
<reference evidence="5" key="2">
    <citation type="journal article" date="2016" name="Genome Announc.">
        <title>Genome sequence of Ustilaginoidea virens IPU010, a rice pathogenic fungus causing false smut.</title>
        <authorList>
            <person name="Kumagai T."/>
            <person name="Ishii T."/>
            <person name="Terai G."/>
            <person name="Umemura M."/>
            <person name="Machida M."/>
            <person name="Asai K."/>
        </authorList>
    </citation>
    <scope>NUCLEOTIDE SEQUENCE [LARGE SCALE GENOMIC DNA]</scope>
    <source>
        <strain evidence="5">IPU010</strain>
    </source>
</reference>
<dbReference type="AlphaFoldDB" id="A0A063BZC1"/>
<dbReference type="GeneID" id="66064483"/>
<keyword evidence="4" id="KW-1185">Reference proteome</keyword>
<feature type="compositionally biased region" description="Acidic residues" evidence="1">
    <location>
        <begin position="88"/>
        <end position="101"/>
    </location>
</feature>
<dbReference type="Proteomes" id="UP000054053">
    <property type="component" value="Unassembled WGS sequence"/>
</dbReference>
<dbReference type="GO" id="GO:0006364">
    <property type="term" value="P:rRNA processing"/>
    <property type="evidence" value="ECO:0007669"/>
    <property type="project" value="InterPro"/>
</dbReference>
<evidence type="ECO:0000313" key="3">
    <source>
        <dbReference type="EMBL" id="QUC19464.1"/>
    </source>
</evidence>
<dbReference type="GO" id="GO:0030515">
    <property type="term" value="F:snoRNA binding"/>
    <property type="evidence" value="ECO:0007669"/>
    <property type="project" value="InterPro"/>
</dbReference>
<feature type="compositionally biased region" description="Basic residues" evidence="1">
    <location>
        <begin position="1"/>
        <end position="11"/>
    </location>
</feature>
<reference evidence="2" key="1">
    <citation type="journal article" date="2016" name="Genome Announc.">
        <title>Genome Sequence of Ustilaginoidea virens IPU010, a Rice Pathogenic Fungus Causing False Smut.</title>
        <authorList>
            <person name="Kumagai T."/>
            <person name="Ishii T."/>
            <person name="Terai G."/>
            <person name="Umemura M."/>
            <person name="Machida M."/>
            <person name="Asai K."/>
        </authorList>
    </citation>
    <scope>NUCLEOTIDE SEQUENCE [LARGE SCALE GENOMIC DNA]</scope>
    <source>
        <strain evidence="2">IPU010</strain>
    </source>
</reference>
<reference evidence="3" key="3">
    <citation type="submission" date="2020-03" db="EMBL/GenBank/DDBJ databases">
        <title>A mixture of massive structural variations and highly conserved coding sequences in Ustilaginoidea virens genome.</title>
        <authorList>
            <person name="Zhang K."/>
            <person name="Zhao Z."/>
            <person name="Zhang Z."/>
            <person name="Li Y."/>
            <person name="Hsiang T."/>
            <person name="Sun W."/>
        </authorList>
    </citation>
    <scope>NUCLEOTIDE SEQUENCE</scope>
    <source>
        <strain evidence="3">UV-8b</strain>
    </source>
</reference>
<dbReference type="HOGENOM" id="CLU_044746_0_0_1"/>
<organism evidence="2 5">
    <name type="scientific">Ustilaginoidea virens</name>
    <name type="common">Rice false smut fungus</name>
    <name type="synonym">Villosiclava virens</name>
    <dbReference type="NCBI Taxonomy" id="1159556"/>
    <lineage>
        <taxon>Eukaryota</taxon>
        <taxon>Fungi</taxon>
        <taxon>Dikarya</taxon>
        <taxon>Ascomycota</taxon>
        <taxon>Pezizomycotina</taxon>
        <taxon>Sordariomycetes</taxon>
        <taxon>Hypocreomycetidae</taxon>
        <taxon>Hypocreales</taxon>
        <taxon>Clavicipitaceae</taxon>
        <taxon>Ustilaginoidea</taxon>
    </lineage>
</organism>
<dbReference type="RefSeq" id="XP_042997137.1">
    <property type="nucleotide sequence ID" value="XM_043141203.1"/>
</dbReference>
<evidence type="ECO:0000313" key="2">
    <source>
        <dbReference type="EMBL" id="GAO13286.1"/>
    </source>
</evidence>
<evidence type="ECO:0000313" key="4">
    <source>
        <dbReference type="Proteomes" id="UP000027002"/>
    </source>
</evidence>
<feature type="compositionally biased region" description="Basic and acidic residues" evidence="1">
    <location>
        <begin position="123"/>
        <end position="141"/>
    </location>
</feature>
<evidence type="ECO:0000256" key="1">
    <source>
        <dbReference type="SAM" id="MobiDB-lite"/>
    </source>
</evidence>
<name>A0A063BZC1_USTVR</name>
<dbReference type="KEGG" id="uvi:66064483"/>
<dbReference type="Proteomes" id="UP000027002">
    <property type="component" value="Chromosome 3"/>
</dbReference>
<protein>
    <recommendedName>
        <fullName evidence="6">U3 snoRNA associated</fullName>
    </recommendedName>
</protein>
<feature type="compositionally biased region" description="Low complexity" evidence="1">
    <location>
        <begin position="13"/>
        <end position="30"/>
    </location>
</feature>
<dbReference type="EMBL" id="CP072755">
    <property type="protein sequence ID" value="QUC19464.1"/>
    <property type="molecule type" value="Genomic_DNA"/>
</dbReference>
<proteinExistence type="predicted"/>
<dbReference type="EMBL" id="BBTG02000010">
    <property type="protein sequence ID" value="GAO13286.1"/>
    <property type="molecule type" value="Genomic_DNA"/>
</dbReference>
<accession>A0A063BZC1</accession>
<feature type="compositionally biased region" description="Basic and acidic residues" evidence="1">
    <location>
        <begin position="219"/>
        <end position="231"/>
    </location>
</feature>
<gene>
    <name evidence="3" type="ORF">UV8b_03705</name>
    <name evidence="2" type="ORF">UVI_02026310</name>
</gene>
<dbReference type="OrthoDB" id="5245631at2759"/>
<feature type="compositionally biased region" description="Basic and acidic residues" evidence="1">
    <location>
        <begin position="40"/>
        <end position="55"/>
    </location>
</feature>
<evidence type="ECO:0000313" key="5">
    <source>
        <dbReference type="Proteomes" id="UP000054053"/>
    </source>
</evidence>
<sequence>MPVETRKRKAAMAKEAQAAKSAPPSSSTPAIKRQRSLPVRAKEGDDGIPSKDDVGSKPPQNNVITFDDCGNPDRELAISAVEATDVSEALEQEASDSDEAPEAVSTSKVAKKMIESAQAFQKAAREQAAAEKEKRRQRDALFKQQASVRKEAEAGENTGLVVPGPIVAPAGKKWMEQKPVPDMLPLDYLTDSSSEDGDEDRVDSAASRQRKRKRNVASVEKRLSRESRGPRDQVVGSTIYRVSKPLDKRLAPKANKHSKSTKQLLLKRGREPVKSRSLGFAKR</sequence>
<feature type="region of interest" description="Disordered" evidence="1">
    <location>
        <begin position="1"/>
        <end position="283"/>
    </location>
</feature>
<evidence type="ECO:0008006" key="6">
    <source>
        <dbReference type="Google" id="ProtNLM"/>
    </source>
</evidence>